<keyword evidence="2" id="KW-1185">Reference proteome</keyword>
<evidence type="ECO:0000313" key="2">
    <source>
        <dbReference type="Proteomes" id="UP001060215"/>
    </source>
</evidence>
<comment type="caution">
    <text evidence="1">The sequence shown here is derived from an EMBL/GenBank/DDBJ whole genome shotgun (WGS) entry which is preliminary data.</text>
</comment>
<name>A0ACC0I619_9ERIC</name>
<protein>
    <submittedName>
        <fullName evidence="1">Stromal cell-derived factor 2-like protein</fullName>
    </submittedName>
</protein>
<gene>
    <name evidence="1" type="ORF">LOK49_LG04G00752</name>
</gene>
<reference evidence="1 2" key="1">
    <citation type="journal article" date="2022" name="Plant J.">
        <title>Chromosome-level genome of Camellia lanceoleosa provides a valuable resource for understanding genome evolution and self-incompatibility.</title>
        <authorList>
            <person name="Gong W."/>
            <person name="Xiao S."/>
            <person name="Wang L."/>
            <person name="Liao Z."/>
            <person name="Chang Y."/>
            <person name="Mo W."/>
            <person name="Hu G."/>
            <person name="Li W."/>
            <person name="Zhao G."/>
            <person name="Zhu H."/>
            <person name="Hu X."/>
            <person name="Ji K."/>
            <person name="Xiang X."/>
            <person name="Song Q."/>
            <person name="Yuan D."/>
            <person name="Jin S."/>
            <person name="Zhang L."/>
        </authorList>
    </citation>
    <scope>NUCLEOTIDE SEQUENCE [LARGE SCALE GENOMIC DNA]</scope>
    <source>
        <strain evidence="1">SQ_2022a</strain>
    </source>
</reference>
<evidence type="ECO:0000313" key="1">
    <source>
        <dbReference type="EMBL" id="KAI8020584.1"/>
    </source>
</evidence>
<dbReference type="Proteomes" id="UP001060215">
    <property type="component" value="Chromosome 2"/>
</dbReference>
<accession>A0ACC0I619</accession>
<organism evidence="1 2">
    <name type="scientific">Camellia lanceoleosa</name>
    <dbReference type="NCBI Taxonomy" id="1840588"/>
    <lineage>
        <taxon>Eukaryota</taxon>
        <taxon>Viridiplantae</taxon>
        <taxon>Streptophyta</taxon>
        <taxon>Embryophyta</taxon>
        <taxon>Tracheophyta</taxon>
        <taxon>Spermatophyta</taxon>
        <taxon>Magnoliopsida</taxon>
        <taxon>eudicotyledons</taxon>
        <taxon>Gunneridae</taxon>
        <taxon>Pentapetalae</taxon>
        <taxon>asterids</taxon>
        <taxon>Ericales</taxon>
        <taxon>Theaceae</taxon>
        <taxon>Camellia</taxon>
    </lineage>
</organism>
<proteinExistence type="predicted"/>
<sequence>MNHPMAKEFNVPPVVFPSCGTPTPFATAAAFDGIETGLDDKPPLLKKFGINTRQIWSKTVSIVNPFRVNTNLQEYANLSVLKLMHEKTKVQLHSHEVPYGSGSKQQSVTGFSVVDDSNSYWTEVDSLYSPSYSSKTNLLISDSTARTLSEMLILTPASSSAPNSALPSTRWI</sequence>
<dbReference type="EMBL" id="CM045759">
    <property type="protein sequence ID" value="KAI8020584.1"/>
    <property type="molecule type" value="Genomic_DNA"/>
</dbReference>